<proteinExistence type="predicted"/>
<dbReference type="Pfam" id="PF12076">
    <property type="entry name" value="CER1-like_C"/>
    <property type="match status" value="1"/>
</dbReference>
<organism evidence="3">
    <name type="scientific">Ananas comosus var. bracteatus</name>
    <name type="common">red pineapple</name>
    <dbReference type="NCBI Taxonomy" id="296719"/>
    <lineage>
        <taxon>Eukaryota</taxon>
        <taxon>Viridiplantae</taxon>
        <taxon>Streptophyta</taxon>
        <taxon>Embryophyta</taxon>
        <taxon>Tracheophyta</taxon>
        <taxon>Spermatophyta</taxon>
        <taxon>Magnoliopsida</taxon>
        <taxon>Liliopsida</taxon>
        <taxon>Poales</taxon>
        <taxon>Bromeliaceae</taxon>
        <taxon>Bromelioideae</taxon>
        <taxon>Ananas</taxon>
    </lineage>
</organism>
<dbReference type="GO" id="GO:0016020">
    <property type="term" value="C:membrane"/>
    <property type="evidence" value="ECO:0007669"/>
    <property type="project" value="UniProtKB-SubCell"/>
</dbReference>
<dbReference type="AlphaFoldDB" id="A0A6V7PZ21"/>
<sequence>MDKSSDDLYESSLKGKEEAPDVVHLTHPTTLQSIYHLRLGFASLASRPYNSKCRKKHLEEAQVANMGNTQIQFPVRIKMEKEAINDLIEKAILDADQRGVRVLSLGLLNQACYSLALEKELNGSGELYIEKHPKLRVRIVDGSSLAAAVVLKSIPAGTNEVLLAGNLSKVARAVAAALCQKGVQQVIMTRKHEFKMLKGQMTEKAANYLVFSRNYTTKVWLVGDGLEHEEQKRAPKGARLIPYSQFPPKKIRKDCSYYSTPCMKIPETLQNMHSCENWLPRRVMSAWRAAGIVHALEGWDVHECGETVLDVEKTWSAAIRHGFLPVTQI</sequence>
<protein>
    <recommendedName>
        <fullName evidence="2">Very-long-chain aldehyde decarbonylase CER1-like C-terminal domain-containing protein</fullName>
    </recommendedName>
</protein>
<comment type="subcellular location">
    <subcellularLocation>
        <location evidence="1">Membrane</location>
        <topology evidence="1">Multi-pass membrane protein</topology>
    </subcellularLocation>
</comment>
<reference evidence="3" key="1">
    <citation type="submission" date="2020-07" db="EMBL/GenBank/DDBJ databases">
        <authorList>
            <person name="Lin J."/>
        </authorList>
    </citation>
    <scope>NUCLEOTIDE SEQUENCE</scope>
</reference>
<evidence type="ECO:0000259" key="2">
    <source>
        <dbReference type="Pfam" id="PF12076"/>
    </source>
</evidence>
<dbReference type="InterPro" id="IPR021940">
    <property type="entry name" value="CER1-like_C"/>
</dbReference>
<feature type="domain" description="Very-long-chain aldehyde decarbonylase CER1-like C-terminal" evidence="2">
    <location>
        <begin position="161"/>
        <end position="325"/>
    </location>
</feature>
<accession>A0A6V7PZ21</accession>
<name>A0A6V7PZ21_ANACO</name>
<evidence type="ECO:0000256" key="1">
    <source>
        <dbReference type="ARBA" id="ARBA00004141"/>
    </source>
</evidence>
<dbReference type="EMBL" id="LR862153">
    <property type="protein sequence ID" value="CAD1836132.1"/>
    <property type="molecule type" value="Genomic_DNA"/>
</dbReference>
<evidence type="ECO:0000313" key="3">
    <source>
        <dbReference type="EMBL" id="CAD1836132.1"/>
    </source>
</evidence>
<gene>
    <name evidence="3" type="ORF">CB5_LOCUS19343</name>
</gene>